<evidence type="ECO:0000313" key="2">
    <source>
        <dbReference type="Proteomes" id="UP001148662"/>
    </source>
</evidence>
<accession>A0ACC1T8H4</accession>
<reference evidence="1" key="1">
    <citation type="submission" date="2022-07" db="EMBL/GenBank/DDBJ databases">
        <title>Genome Sequence of Phlebia brevispora.</title>
        <authorList>
            <person name="Buettner E."/>
        </authorList>
    </citation>
    <scope>NUCLEOTIDE SEQUENCE</scope>
    <source>
        <strain evidence="1">MPL23</strain>
    </source>
</reference>
<evidence type="ECO:0000313" key="1">
    <source>
        <dbReference type="EMBL" id="KAJ3555444.1"/>
    </source>
</evidence>
<dbReference type="Proteomes" id="UP001148662">
    <property type="component" value="Unassembled WGS sequence"/>
</dbReference>
<name>A0ACC1T8H4_9APHY</name>
<organism evidence="1 2">
    <name type="scientific">Phlebia brevispora</name>
    <dbReference type="NCBI Taxonomy" id="194682"/>
    <lineage>
        <taxon>Eukaryota</taxon>
        <taxon>Fungi</taxon>
        <taxon>Dikarya</taxon>
        <taxon>Basidiomycota</taxon>
        <taxon>Agaricomycotina</taxon>
        <taxon>Agaricomycetes</taxon>
        <taxon>Polyporales</taxon>
        <taxon>Meruliaceae</taxon>
        <taxon>Phlebia</taxon>
    </lineage>
</organism>
<protein>
    <submittedName>
        <fullName evidence="1">Uncharacterized protein</fullName>
    </submittedName>
</protein>
<gene>
    <name evidence="1" type="ORF">NM688_g2575</name>
</gene>
<dbReference type="EMBL" id="JANHOG010000331">
    <property type="protein sequence ID" value="KAJ3555444.1"/>
    <property type="molecule type" value="Genomic_DNA"/>
</dbReference>
<comment type="caution">
    <text evidence="1">The sequence shown here is derived from an EMBL/GenBank/DDBJ whole genome shotgun (WGS) entry which is preliminary data.</text>
</comment>
<sequence>MSGTYPIIGIKDGLGPDGARPLRYEINKFVDPKYNPYAEDQLNLFLLALERIQAMSPSERLSWFQIGGIHGQPYVDWDGSKGIKPEKGQWEGYCTHASILFPTWHRLYVALIEVSNF</sequence>
<keyword evidence="2" id="KW-1185">Reference proteome</keyword>
<proteinExistence type="predicted"/>